<evidence type="ECO:0000313" key="1">
    <source>
        <dbReference type="EMBL" id="CAG8443306.1"/>
    </source>
</evidence>
<dbReference type="Proteomes" id="UP000789525">
    <property type="component" value="Unassembled WGS sequence"/>
</dbReference>
<gene>
    <name evidence="1" type="ORF">ACOLOM_LOCUS370</name>
</gene>
<keyword evidence="2" id="KW-1185">Reference proteome</keyword>
<dbReference type="EMBL" id="CAJVPT010000355">
    <property type="protein sequence ID" value="CAG8443306.1"/>
    <property type="molecule type" value="Genomic_DNA"/>
</dbReference>
<proteinExistence type="predicted"/>
<accession>A0ACA9K0K1</accession>
<name>A0ACA9K0K1_9GLOM</name>
<evidence type="ECO:0000313" key="2">
    <source>
        <dbReference type="Proteomes" id="UP000789525"/>
    </source>
</evidence>
<comment type="caution">
    <text evidence="1">The sequence shown here is derived from an EMBL/GenBank/DDBJ whole genome shotgun (WGS) entry which is preliminary data.</text>
</comment>
<reference evidence="1" key="1">
    <citation type="submission" date="2021-06" db="EMBL/GenBank/DDBJ databases">
        <authorList>
            <person name="Kallberg Y."/>
            <person name="Tangrot J."/>
            <person name="Rosling A."/>
        </authorList>
    </citation>
    <scope>NUCLEOTIDE SEQUENCE</scope>
    <source>
        <strain evidence="1">CL356</strain>
    </source>
</reference>
<protein>
    <submittedName>
        <fullName evidence="1">7674_t:CDS:1</fullName>
    </submittedName>
</protein>
<organism evidence="1 2">
    <name type="scientific">Acaulospora colombiana</name>
    <dbReference type="NCBI Taxonomy" id="27376"/>
    <lineage>
        <taxon>Eukaryota</taxon>
        <taxon>Fungi</taxon>
        <taxon>Fungi incertae sedis</taxon>
        <taxon>Mucoromycota</taxon>
        <taxon>Glomeromycotina</taxon>
        <taxon>Glomeromycetes</taxon>
        <taxon>Diversisporales</taxon>
        <taxon>Acaulosporaceae</taxon>
        <taxon>Acaulospora</taxon>
    </lineage>
</organism>
<sequence length="570" mass="66706">MSNPTRNYSSNLRGSPLIYEPMSKHDIVTAFMDWANTFDNLSCTVNSIHDLSDGNVLISMLCDIDQNWFKLVTHVPENRKENWFVKYDKLKRLYTLLTRYYEEILGLPAKNIESPNLKVIAKDEDFDEIVKLYSLVLTLAIRSSNNVIYIEKIQSLSQKSQEGSDELSQITEEHKRLLVEKEALERAHQTLITDNTELRLQCDDFEIECEELKQKLKIVKSTIAQTSKDGHADFPMKNEIDNLRHELQVFENKRHETELLIDDQNQMIRDLTRKVESLSHQVDEAERLKDQLDEFRSTAEKLKKTQNILEKYKKKLEESAVMRRSLKILEQENKDMDKINQDLQMECRKIETLKSSIEHYKRKIIELQNEKNELADQKEKYERSESKMKIKIRSLEDRLELKKETEEFESADKYDNARVLSVDLEGSTMASLKSKINKIELELEELRESKESKSAELLVLQHQLEDAIKDKGKLEKEYSIACQEKLALENELVRLQSNGSDRSEDDIKSQNIMLLKKIADYTSKVEKCKALITGQHEIIEYYKNNECLIYAERKAHAEEIALLEVRTISS</sequence>